<feature type="transmembrane region" description="Helical" evidence="7">
    <location>
        <begin position="283"/>
        <end position="302"/>
    </location>
</feature>
<accession>A0A6L2R6B4</accession>
<organism evidence="9 10">
    <name type="scientific">Candidatus Desulfovibrio kirbyi</name>
    <dbReference type="NCBI Taxonomy" id="2696086"/>
    <lineage>
        <taxon>Bacteria</taxon>
        <taxon>Pseudomonadati</taxon>
        <taxon>Thermodesulfobacteriota</taxon>
        <taxon>Desulfovibrionia</taxon>
        <taxon>Desulfovibrionales</taxon>
        <taxon>Desulfovibrionaceae</taxon>
        <taxon>Desulfovibrio</taxon>
    </lineage>
</organism>
<evidence type="ECO:0000256" key="4">
    <source>
        <dbReference type="ARBA" id="ARBA00022737"/>
    </source>
</evidence>
<evidence type="ECO:0000259" key="8">
    <source>
        <dbReference type="Pfam" id="PF03600"/>
    </source>
</evidence>
<comment type="caution">
    <text evidence="9">The sequence shown here is derived from an EMBL/GenBank/DDBJ whole genome shotgun (WGS) entry which is preliminary data.</text>
</comment>
<keyword evidence="5 7" id="KW-1133">Transmembrane helix</keyword>
<dbReference type="InterPro" id="IPR051679">
    <property type="entry name" value="DASS-Related_Transporters"/>
</dbReference>
<evidence type="ECO:0000313" key="9">
    <source>
        <dbReference type="EMBL" id="GFH62994.1"/>
    </source>
</evidence>
<dbReference type="CDD" id="cd01115">
    <property type="entry name" value="SLC13_permease"/>
    <property type="match status" value="1"/>
</dbReference>
<proteinExistence type="predicted"/>
<protein>
    <submittedName>
        <fullName evidence="9">Divalent anion:sodium(Na+) symporter</fullName>
    </submittedName>
</protein>
<dbReference type="EMBL" id="BLLL01000007">
    <property type="protein sequence ID" value="GFH62994.1"/>
    <property type="molecule type" value="Genomic_DNA"/>
</dbReference>
<gene>
    <name evidence="9" type="ORF">ZNDK_0765</name>
</gene>
<evidence type="ECO:0000256" key="2">
    <source>
        <dbReference type="ARBA" id="ARBA00022448"/>
    </source>
</evidence>
<dbReference type="PANTHER" id="PTHR43652:SF1">
    <property type="entry name" value="RESPONSE REGULATOR"/>
    <property type="match status" value="1"/>
</dbReference>
<dbReference type="PROSITE" id="PS01271">
    <property type="entry name" value="NA_SULFATE"/>
    <property type="match status" value="1"/>
</dbReference>
<keyword evidence="4" id="KW-0677">Repeat</keyword>
<comment type="subcellular location">
    <subcellularLocation>
        <location evidence="1">Membrane</location>
        <topology evidence="1">Multi-pass membrane protein</topology>
    </subcellularLocation>
</comment>
<feature type="transmembrane region" description="Helical" evidence="7">
    <location>
        <begin position="369"/>
        <end position="387"/>
    </location>
</feature>
<keyword evidence="3 7" id="KW-0812">Transmembrane</keyword>
<keyword evidence="2" id="KW-0813">Transport</keyword>
<feature type="transmembrane region" description="Helical" evidence="7">
    <location>
        <begin position="322"/>
        <end position="339"/>
    </location>
</feature>
<keyword evidence="6 7" id="KW-0472">Membrane</keyword>
<sequence>MEFFSPATITLLVLAVMAIFFVTEVIPLAVTAMSGAMALGLCGVITPQQVFSGLSNSTVVLFAGMFVIGTAMFHTGLAQKIGASVVRVFGTGDKGLMFGVMLVAAVLSSFSSNTGTTAALMPVVIAICSAANLSSSRHLMPLAFAAGLGGTMTLVGTPPNILANAVLTANSIAPFHFFEFALIGIPVTVVGMAYMMLVGNRLLPNDNLHADDALRHAEDHAAEHAEAKNENSVKMLITGLTLLAVIAVMALDIKRFPLEMVAVAGSIVLVLTGCISEEKAYRGIDWVTIFLFAGMMPVAIALDKSGAGKIIADNVIEFIGNKPSPYLLCTVLFILSAGFTQFMSNTASAALLCPLGLSIAVGIDVSPHAVIMSIAIAASCAFATPVGTPPNTLVLGAGNYRFMDYMKVGAPLVILEMIVCSVLIPIIWPF</sequence>
<feature type="transmembrane region" description="Helical" evidence="7">
    <location>
        <begin position="233"/>
        <end position="251"/>
    </location>
</feature>
<dbReference type="Proteomes" id="UP000505077">
    <property type="component" value="Unassembled WGS sequence"/>
</dbReference>
<evidence type="ECO:0000256" key="1">
    <source>
        <dbReference type="ARBA" id="ARBA00004141"/>
    </source>
</evidence>
<feature type="transmembrane region" description="Helical" evidence="7">
    <location>
        <begin position="257"/>
        <end position="276"/>
    </location>
</feature>
<dbReference type="InterPro" id="IPR001898">
    <property type="entry name" value="SLC13A/DASS"/>
</dbReference>
<dbReference type="InterPro" id="IPR031312">
    <property type="entry name" value="Na/sul_symport_CS"/>
</dbReference>
<dbReference type="NCBIfam" id="TIGR00785">
    <property type="entry name" value="dass"/>
    <property type="match status" value="1"/>
</dbReference>
<feature type="transmembrane region" description="Helical" evidence="7">
    <location>
        <begin position="408"/>
        <end position="428"/>
    </location>
</feature>
<evidence type="ECO:0000313" key="10">
    <source>
        <dbReference type="Proteomes" id="UP000505077"/>
    </source>
</evidence>
<evidence type="ECO:0000256" key="5">
    <source>
        <dbReference type="ARBA" id="ARBA00022989"/>
    </source>
</evidence>
<dbReference type="GO" id="GO:0005886">
    <property type="term" value="C:plasma membrane"/>
    <property type="evidence" value="ECO:0007669"/>
    <property type="project" value="TreeGrafter"/>
</dbReference>
<feature type="transmembrane region" description="Helical" evidence="7">
    <location>
        <begin position="177"/>
        <end position="197"/>
    </location>
</feature>
<feature type="transmembrane region" description="Helical" evidence="7">
    <location>
        <begin position="139"/>
        <end position="157"/>
    </location>
</feature>
<dbReference type="PANTHER" id="PTHR43652">
    <property type="entry name" value="BASIC AMINO ACID ANTIPORTER YFCC-RELATED"/>
    <property type="match status" value="1"/>
</dbReference>
<evidence type="ECO:0000256" key="6">
    <source>
        <dbReference type="ARBA" id="ARBA00023136"/>
    </source>
</evidence>
<feature type="domain" description="Citrate transporter-like" evidence="8">
    <location>
        <begin position="19"/>
        <end position="364"/>
    </location>
</feature>
<feature type="transmembrane region" description="Helical" evidence="7">
    <location>
        <begin position="58"/>
        <end position="77"/>
    </location>
</feature>
<dbReference type="InterPro" id="IPR004680">
    <property type="entry name" value="Cit_transptr-like_dom"/>
</dbReference>
<dbReference type="Pfam" id="PF03600">
    <property type="entry name" value="CitMHS"/>
    <property type="match status" value="1"/>
</dbReference>
<name>A0A6L2R6B4_9BACT</name>
<evidence type="ECO:0000256" key="3">
    <source>
        <dbReference type="ARBA" id="ARBA00022692"/>
    </source>
</evidence>
<dbReference type="AlphaFoldDB" id="A0A6L2R6B4"/>
<dbReference type="GO" id="GO:0022857">
    <property type="term" value="F:transmembrane transporter activity"/>
    <property type="evidence" value="ECO:0007669"/>
    <property type="project" value="InterPro"/>
</dbReference>
<reference evidence="9 10" key="1">
    <citation type="journal article" date="2020" name="ISME J.">
        <title>Parallel Reductive Genome Evolution in Desulfovibrio Ectosymbionts Independently Acquired by Trichonympha Protists in the Termite Gut.</title>
        <authorList>
            <person name="Takeuchi M."/>
            <person name="Kuwahara H."/>
            <person name="Murakami T."/>
            <person name="Takahashi K."/>
            <person name="Kajitani R."/>
            <person name="Toyoda A."/>
            <person name="Itoh T."/>
            <person name="Ohkuma M."/>
            <person name="Hongoh Y."/>
        </authorList>
    </citation>
    <scope>NUCLEOTIDE SEQUENCE [LARGE SCALE GENOMIC DNA]</scope>
    <source>
        <strain evidence="9">ZnDsv-02</strain>
    </source>
</reference>
<feature type="transmembrane region" description="Helical" evidence="7">
    <location>
        <begin position="346"/>
        <end position="363"/>
    </location>
</feature>
<evidence type="ECO:0000256" key="7">
    <source>
        <dbReference type="SAM" id="Phobius"/>
    </source>
</evidence>